<dbReference type="InterPro" id="IPR025419">
    <property type="entry name" value="DUF4142"/>
</dbReference>
<reference evidence="4" key="1">
    <citation type="journal article" date="2019" name="Int. J. Syst. Evol. Microbiol.">
        <title>The Global Catalogue of Microorganisms (GCM) 10K type strain sequencing project: providing services to taxonomists for standard genome sequencing and annotation.</title>
        <authorList>
            <consortium name="The Broad Institute Genomics Platform"/>
            <consortium name="The Broad Institute Genome Sequencing Center for Infectious Disease"/>
            <person name="Wu L."/>
            <person name="Ma J."/>
        </authorList>
    </citation>
    <scope>NUCLEOTIDE SEQUENCE [LARGE SCALE GENOMIC DNA]</scope>
    <source>
        <strain evidence="4">KLKA75</strain>
    </source>
</reference>
<proteinExistence type="predicted"/>
<evidence type="ECO:0000313" key="3">
    <source>
        <dbReference type="EMBL" id="MFC4909645.1"/>
    </source>
</evidence>
<dbReference type="Pfam" id="PF13628">
    <property type="entry name" value="DUF4142"/>
    <property type="match status" value="1"/>
</dbReference>
<dbReference type="PANTHER" id="PTHR38593:SF1">
    <property type="entry name" value="BLR2558 PROTEIN"/>
    <property type="match status" value="1"/>
</dbReference>
<gene>
    <name evidence="3" type="ORF">ACFPCY_20145</name>
</gene>
<dbReference type="PANTHER" id="PTHR38593">
    <property type="entry name" value="BLR2558 PROTEIN"/>
    <property type="match status" value="1"/>
</dbReference>
<dbReference type="Gene3D" id="1.20.1260.10">
    <property type="match status" value="1"/>
</dbReference>
<evidence type="ECO:0000256" key="1">
    <source>
        <dbReference type="SAM" id="MobiDB-lite"/>
    </source>
</evidence>
<protein>
    <submittedName>
        <fullName evidence="3">DUF4142 domain-containing protein</fullName>
    </submittedName>
</protein>
<evidence type="ECO:0000313" key="4">
    <source>
        <dbReference type="Proteomes" id="UP001595872"/>
    </source>
</evidence>
<dbReference type="Proteomes" id="UP001595872">
    <property type="component" value="Unassembled WGS sequence"/>
</dbReference>
<keyword evidence="4" id="KW-1185">Reference proteome</keyword>
<feature type="region of interest" description="Disordered" evidence="1">
    <location>
        <begin position="25"/>
        <end position="46"/>
    </location>
</feature>
<sequence>MSIIRGPVAAVAAATVLAAGGCHYGSSSPAARPTSPPASPAPAERLSAQDRTWLGQAHQGNVAEGELGELARGKSGSRQIQSESATLMSDHTGMDQAVVDTAHRLNVGLPTGPTAAEAAQRQEIGGLTGSAFDNELIAGLITDHEQAIGMAQYEVDHGSDPTVVGMARQALPTMQKHLTMLKQEQH</sequence>
<dbReference type="RefSeq" id="WP_378257304.1">
    <property type="nucleotide sequence ID" value="NZ_JBHSIT010000005.1"/>
</dbReference>
<comment type="caution">
    <text evidence="3">The sequence shown here is derived from an EMBL/GenBank/DDBJ whole genome shotgun (WGS) entry which is preliminary data.</text>
</comment>
<dbReference type="EMBL" id="JBHSIT010000005">
    <property type="protein sequence ID" value="MFC4909645.1"/>
    <property type="molecule type" value="Genomic_DNA"/>
</dbReference>
<feature type="domain" description="DUF4142" evidence="2">
    <location>
        <begin position="49"/>
        <end position="183"/>
    </location>
</feature>
<organism evidence="3 4">
    <name type="scientific">Actinomadura gamaensis</name>
    <dbReference type="NCBI Taxonomy" id="1763541"/>
    <lineage>
        <taxon>Bacteria</taxon>
        <taxon>Bacillati</taxon>
        <taxon>Actinomycetota</taxon>
        <taxon>Actinomycetes</taxon>
        <taxon>Streptosporangiales</taxon>
        <taxon>Thermomonosporaceae</taxon>
        <taxon>Actinomadura</taxon>
    </lineage>
</organism>
<evidence type="ECO:0000259" key="2">
    <source>
        <dbReference type="Pfam" id="PF13628"/>
    </source>
</evidence>
<name>A0ABV9U239_9ACTN</name>
<dbReference type="PROSITE" id="PS51257">
    <property type="entry name" value="PROKAR_LIPOPROTEIN"/>
    <property type="match status" value="1"/>
</dbReference>
<accession>A0ABV9U239</accession>
<dbReference type="InterPro" id="IPR012347">
    <property type="entry name" value="Ferritin-like"/>
</dbReference>